<sequence>MLVIVVSSRINCSPTFYETNKRQPFSSQDRLIKRLQDEITRLAPLEAVNAQKDILIRNIQQQLNQLMSHRPCPNTISATAKADTAFNSTQIFGGSEMNLDHLDGSKRSNLISPGRTRPVSASSLLCARHISNSANPEVTHQSSEVFREEPVNTALFERIRRERQILSGLVTQLQRDLVAKDREFNQLTHEINGLKRQINEKDIALNASYARLLKAQDTTSFQREREEHIKEIATIRQKYKTTELRAQSLKEELDKLDRERKAVEKQLEENQNELREVHGTLEMLRTRCDELQRLQRTTQLEKEEITSQYERLRNKIMRVVFAALTKECSKSSKEITNRDTPNTADDTELKVNADETRDSSNNAVDSEMDDNNIMDKLNFLVEDYLKLHRRLSALAKTAKDQTERDQTLEKELEELITLINENQVRLSENEQNRFTTQLCSQIDLLNTHAPRSKQLASLQQTLSQIWKNQLVQSQRIEDCLLEVNNAINAACSESSTYLVAHPYDPVSGIRRLAEFGMAMHAGREDLRCELKQMRKHHEEEVERIKQLDHKELQRRIAETIDANSRENADKLQQTINEVVHIENERQEQLIAVKQAIIEELELKLRETRQLMAERQISHEAELHVLRDRVNETIHLERNLGDKETVCVELTAKLENAKQAIEKTRQETEALCEERWHKEVELHREQAKQHARTICVMEERLVKLAKQTKEAKAEVTRLKRQHAELQTEHNQLQHRLTETQQKLITARRTPPPPPTNSGEQSKRNQLPTQKAYQQENVNLMEPEIFALRGMLQERDTTISMLRADLEGVRAQLSDLRGELTEAQKEEIEYAMDFGEKTQAELASTRSRLAQMNDMMTGLRNQLQEKETELRNQSVRLEELRSALEQHEKRSEQLSRLLNQERESHKRDQDQLNNTSKLTEELAAVGGECRGERHLEIIEKQREALSQMRQRMREQTFVGENSSSNEPSRQVVNLRREVAELRSQSLLTEVLPALRATNNGRHQAIEGGLLRTDTDSGLESSLIDHTGLRNAVDALHNSEECYLDLSSAVARQLDVDSLPGQRSLVFAHSPERQLIRKERAEALELLSQRIRILREQVQCKTELLNNYEYDMGKLRYARERLTKRSRNKEISKKT</sequence>
<comment type="caution">
    <text evidence="3">The sequence shown here is derived from an EMBL/GenBank/DDBJ whole genome shotgun (WGS) entry which is preliminary data.</text>
</comment>
<dbReference type="PANTHER" id="PTHR18853:SF7">
    <property type="entry name" value="FORKHEAD-ASSOCIATED DOMAIN-CONTAINING PROTEIN 1"/>
    <property type="match status" value="1"/>
</dbReference>
<accession>A0A8E0RRY0</accession>
<feature type="coiled-coil region" evidence="1">
    <location>
        <begin position="797"/>
        <end position="953"/>
    </location>
</feature>
<feature type="coiled-coil region" evidence="1">
    <location>
        <begin position="232"/>
        <end position="315"/>
    </location>
</feature>
<proteinExistence type="predicted"/>
<feature type="coiled-coil region" evidence="1">
    <location>
        <begin position="523"/>
        <end position="550"/>
    </location>
</feature>
<gene>
    <name evidence="3" type="ORF">FBUS_04945</name>
</gene>
<dbReference type="AlphaFoldDB" id="A0A8E0RRY0"/>
<dbReference type="InterPro" id="IPR052642">
    <property type="entry name" value="CC-FHA_domain"/>
</dbReference>
<feature type="coiled-coil region" evidence="1">
    <location>
        <begin position="583"/>
        <end position="617"/>
    </location>
</feature>
<evidence type="ECO:0000256" key="2">
    <source>
        <dbReference type="SAM" id="MobiDB-lite"/>
    </source>
</evidence>
<keyword evidence="4" id="KW-1185">Reference proteome</keyword>
<feature type="coiled-coil region" evidence="1">
    <location>
        <begin position="646"/>
        <end position="673"/>
    </location>
</feature>
<feature type="coiled-coil region" evidence="1">
    <location>
        <begin position="170"/>
        <end position="197"/>
    </location>
</feature>
<protein>
    <submittedName>
        <fullName evidence="3">Uncharacterized protein</fullName>
    </submittedName>
</protein>
<evidence type="ECO:0000313" key="3">
    <source>
        <dbReference type="EMBL" id="KAA0186051.1"/>
    </source>
</evidence>
<dbReference type="Gene3D" id="1.10.287.1490">
    <property type="match status" value="2"/>
</dbReference>
<dbReference type="Proteomes" id="UP000728185">
    <property type="component" value="Unassembled WGS sequence"/>
</dbReference>
<organism evidence="3 4">
    <name type="scientific">Fasciolopsis buskii</name>
    <dbReference type="NCBI Taxonomy" id="27845"/>
    <lineage>
        <taxon>Eukaryota</taxon>
        <taxon>Metazoa</taxon>
        <taxon>Spiralia</taxon>
        <taxon>Lophotrochozoa</taxon>
        <taxon>Platyhelminthes</taxon>
        <taxon>Trematoda</taxon>
        <taxon>Digenea</taxon>
        <taxon>Plagiorchiida</taxon>
        <taxon>Echinostomata</taxon>
        <taxon>Echinostomatoidea</taxon>
        <taxon>Fasciolidae</taxon>
        <taxon>Fasciolopsis</taxon>
    </lineage>
</organism>
<name>A0A8E0RRY0_9TREM</name>
<dbReference type="PANTHER" id="PTHR18853">
    <property type="entry name" value="FORKHEAD-ASSOCIATED DOMAIN-CONTAINING PROTEIN 1-RELATED"/>
    <property type="match status" value="1"/>
</dbReference>
<evidence type="ECO:0000256" key="1">
    <source>
        <dbReference type="SAM" id="Coils"/>
    </source>
</evidence>
<feature type="compositionally biased region" description="Polar residues" evidence="2">
    <location>
        <begin position="755"/>
        <end position="766"/>
    </location>
</feature>
<reference evidence="3" key="1">
    <citation type="submission" date="2019-05" db="EMBL/GenBank/DDBJ databases">
        <title>Annotation for the trematode Fasciolopsis buski.</title>
        <authorList>
            <person name="Choi Y.-J."/>
        </authorList>
    </citation>
    <scope>NUCLEOTIDE SEQUENCE</scope>
    <source>
        <strain evidence="3">HT</strain>
        <tissue evidence="3">Whole worm</tissue>
    </source>
</reference>
<keyword evidence="1" id="KW-0175">Coiled coil</keyword>
<dbReference type="EMBL" id="LUCM01010003">
    <property type="protein sequence ID" value="KAA0186051.1"/>
    <property type="molecule type" value="Genomic_DNA"/>
</dbReference>
<feature type="region of interest" description="Disordered" evidence="2">
    <location>
        <begin position="743"/>
        <end position="766"/>
    </location>
</feature>
<evidence type="ECO:0000313" key="4">
    <source>
        <dbReference type="Proteomes" id="UP000728185"/>
    </source>
</evidence>
<dbReference type="OrthoDB" id="6252975at2759"/>